<evidence type="ECO:0000313" key="1">
    <source>
        <dbReference type="EMBL" id="CAG9311415.1"/>
    </source>
</evidence>
<comment type="caution">
    <text evidence="1">The sequence shown here is derived from an EMBL/GenBank/DDBJ whole genome shotgun (WGS) entry which is preliminary data.</text>
</comment>
<dbReference type="Proteomes" id="UP001162131">
    <property type="component" value="Unassembled WGS sequence"/>
</dbReference>
<organism evidence="1 2">
    <name type="scientific">Blepharisma stoltei</name>
    <dbReference type="NCBI Taxonomy" id="1481888"/>
    <lineage>
        <taxon>Eukaryota</taxon>
        <taxon>Sar</taxon>
        <taxon>Alveolata</taxon>
        <taxon>Ciliophora</taxon>
        <taxon>Postciliodesmatophora</taxon>
        <taxon>Heterotrichea</taxon>
        <taxon>Heterotrichida</taxon>
        <taxon>Blepharismidae</taxon>
        <taxon>Blepharisma</taxon>
    </lineage>
</organism>
<name>A0AAU9IBY4_9CILI</name>
<accession>A0AAU9IBY4</accession>
<sequence>MNEQIISLQENSPFPDEYLHSENILKAETFRLKQEIEQQYSSKTQEMESIKSIDLSEQVKLRNQLNLLVSENSSRQNTLGVLEETIRKLERIAIENVTNSQLPLQNKASDLLRQVLEQESKVSLETKNSEALSKMRAKERLSAMILSQRLKEMGDTHSRITKHHSALLQNKFTSKNNSIIVQLQTDKYQEAVEKSKTDFENNYKKLGIMKQNVVNKSEDIIERMGFFSIQKKINESAKKNLVGQLLENEITLKQSHNELQEMKKALATYFYHFKKIEDIMCRNNHQCDITHGIGQQEIDEIILCYKELIFKETSLSTRYQELSLLQAIKKDEFLNIDQELDNLKRENSGIIDSAPNSTFNEALFKIETVPKSIKESSRFSENLLLLLYVFFSHIIDNYVYFLERINDQAVEESKLQKLTRDFRSATAAILKGIKRESIRKSRRMVTLIKKKFLPSLQRMDSMNSSAKLFFHKLSKSQIAQAFLQFFPNDKRLSLLFSSFVEDCQIIRIFLNEEMLKNFLSEISREEIANKLPLINTESHEILKQRIVLLGEEFSRVLENSLKLKEENMRFVNSCDIKHQGKVREITRIFESKKLEIKNIEKAVDITNDTENGIYQIVEKSPRHQVQKNEMATLEEVLKPRKLSLPHLMMKDIPKFNMHHKSSSDVSDEKVKSAIRAHTILQEVLAIDKKMMTLKFKEKLTLKNQAKYAKSQIKIPRKFFLKERSYNNDSASKFMSLTDRKHLRSHSVAGSTRASKRSYAKDY</sequence>
<protein>
    <submittedName>
        <fullName evidence="1">Uncharacterized protein</fullName>
    </submittedName>
</protein>
<gene>
    <name evidence="1" type="ORF">BSTOLATCC_MIC3705</name>
</gene>
<proteinExistence type="predicted"/>
<dbReference type="AlphaFoldDB" id="A0AAU9IBY4"/>
<dbReference type="EMBL" id="CAJZBQ010000004">
    <property type="protein sequence ID" value="CAG9311415.1"/>
    <property type="molecule type" value="Genomic_DNA"/>
</dbReference>
<reference evidence="1" key="1">
    <citation type="submission" date="2021-09" db="EMBL/GenBank/DDBJ databases">
        <authorList>
            <consortium name="AG Swart"/>
            <person name="Singh M."/>
            <person name="Singh A."/>
            <person name="Seah K."/>
            <person name="Emmerich C."/>
        </authorList>
    </citation>
    <scope>NUCLEOTIDE SEQUENCE</scope>
    <source>
        <strain evidence="1">ATCC30299</strain>
    </source>
</reference>
<keyword evidence="2" id="KW-1185">Reference proteome</keyword>
<evidence type="ECO:0000313" key="2">
    <source>
        <dbReference type="Proteomes" id="UP001162131"/>
    </source>
</evidence>